<evidence type="ECO:0000256" key="15">
    <source>
        <dbReference type="PIRSR" id="PIRSR633697-1"/>
    </source>
</evidence>
<evidence type="ECO:0000256" key="16">
    <source>
        <dbReference type="RuleBase" id="RU004328"/>
    </source>
</evidence>
<evidence type="ECO:0000256" key="14">
    <source>
        <dbReference type="ARBA" id="ARBA00071169"/>
    </source>
</evidence>
<feature type="active site" evidence="15">
    <location>
        <position position="104"/>
    </location>
</feature>
<keyword evidence="7" id="KW-0540">Nuclease</keyword>
<dbReference type="InterPro" id="IPR036430">
    <property type="entry name" value="RNase_T2-like_sf"/>
</dbReference>
<evidence type="ECO:0000256" key="8">
    <source>
        <dbReference type="ARBA" id="ARBA00022729"/>
    </source>
</evidence>
<dbReference type="GO" id="GO:0005775">
    <property type="term" value="C:vacuolar lumen"/>
    <property type="evidence" value="ECO:0007669"/>
    <property type="project" value="UniProtKB-SubCell"/>
</dbReference>
<dbReference type="InterPro" id="IPR033697">
    <property type="entry name" value="Ribonuclease_T2_eukaryotic"/>
</dbReference>
<keyword evidence="9" id="KW-0378">Hydrolase</keyword>
<comment type="subcellular location">
    <subcellularLocation>
        <location evidence="2">Cytoplasm</location>
    </subcellularLocation>
    <subcellularLocation>
        <location evidence="1">Vacuole lumen</location>
    </subcellularLocation>
</comment>
<dbReference type="InterPro" id="IPR033130">
    <property type="entry name" value="RNase_T2_His_AS_2"/>
</dbReference>
<dbReference type="GO" id="GO:0033897">
    <property type="term" value="F:ribonuclease T2 activity"/>
    <property type="evidence" value="ECO:0007669"/>
    <property type="project" value="UniProtKB-EC"/>
</dbReference>
<accession>A0A061BDM0</accession>
<dbReference type="AlphaFoldDB" id="A0A061BDM0"/>
<keyword evidence="6" id="KW-0926">Vacuole</keyword>
<feature type="chain" id="PRO_5030001796" description="Ribonuclease T2-like" evidence="17">
    <location>
        <begin position="21"/>
        <end position="424"/>
    </location>
</feature>
<dbReference type="Gene3D" id="3.90.730.10">
    <property type="entry name" value="Ribonuclease T2-like"/>
    <property type="match status" value="1"/>
</dbReference>
<keyword evidence="10" id="KW-1015">Disulfide bond</keyword>
<keyword evidence="11" id="KW-0325">Glycoprotein</keyword>
<evidence type="ECO:0000256" key="4">
    <source>
        <dbReference type="ARBA" id="ARBA00012571"/>
    </source>
</evidence>
<dbReference type="PANTHER" id="PTHR11240">
    <property type="entry name" value="RIBONUCLEASE T2"/>
    <property type="match status" value="1"/>
</dbReference>
<keyword evidence="8 17" id="KW-0732">Signal</keyword>
<evidence type="ECO:0000313" key="19">
    <source>
        <dbReference type="EMBL" id="CDR47483.1"/>
    </source>
</evidence>
<proteinExistence type="inferred from homology"/>
<keyword evidence="5" id="KW-0963">Cytoplasm</keyword>
<evidence type="ECO:0000256" key="6">
    <source>
        <dbReference type="ARBA" id="ARBA00022554"/>
    </source>
</evidence>
<dbReference type="PROSITE" id="PS00531">
    <property type="entry name" value="RNASE_T2_2"/>
    <property type="match status" value="1"/>
</dbReference>
<evidence type="ECO:0000256" key="2">
    <source>
        <dbReference type="ARBA" id="ARBA00004496"/>
    </source>
</evidence>
<evidence type="ECO:0000256" key="1">
    <source>
        <dbReference type="ARBA" id="ARBA00004410"/>
    </source>
</evidence>
<dbReference type="PROSITE" id="PS00530">
    <property type="entry name" value="RNASE_T2_1"/>
    <property type="match status" value="1"/>
</dbReference>
<evidence type="ECO:0000256" key="11">
    <source>
        <dbReference type="ARBA" id="ARBA00023180"/>
    </source>
</evidence>
<feature type="signal peptide" evidence="17">
    <location>
        <begin position="1"/>
        <end position="20"/>
    </location>
</feature>
<evidence type="ECO:0000256" key="17">
    <source>
        <dbReference type="SAM" id="SignalP"/>
    </source>
</evidence>
<dbReference type="InterPro" id="IPR001568">
    <property type="entry name" value="RNase_T2-like"/>
</dbReference>
<feature type="active site" evidence="15">
    <location>
        <position position="166"/>
    </location>
</feature>
<evidence type="ECO:0000256" key="5">
    <source>
        <dbReference type="ARBA" id="ARBA00022490"/>
    </source>
</evidence>
<dbReference type="Pfam" id="PF25488">
    <property type="entry name" value="RNaseT2L_C"/>
    <property type="match status" value="1"/>
</dbReference>
<gene>
    <name evidence="19" type="ORF">RHTO0S_14e04148g</name>
</gene>
<dbReference type="InterPro" id="IPR057328">
    <property type="entry name" value="RNaseT2L_C"/>
</dbReference>
<dbReference type="EMBL" id="LK052949">
    <property type="protein sequence ID" value="CDR47483.1"/>
    <property type="molecule type" value="Genomic_DNA"/>
</dbReference>
<dbReference type="FunFam" id="3.90.730.10:FF:000004">
    <property type="entry name" value="Ribonuclease T2-like"/>
    <property type="match status" value="1"/>
</dbReference>
<sequence>MLQPTLLAAATVALANIVSADSSASSFPGLSGLLNAAEAQAHKFLGLNACPSPAFAPASCANGKPPAFPGLDPCCTNVPGGYFLSTQFWDSNPPTGPNDSWTLHGLWPDNCDGTFDQFCDPARQYTNIRSILAQNAPKQLLDYMNVYWKDYQGNDEIFWAHEWDKHGTCISTLNTTCYGKHYKQYEEVVDYFERAVELFRSLPTYDWLAADGIVPSTNQTYTLAQLQAVAKKHHGYEAIWGCTKQGALDEVWYGYITKGPVNGGKFIPTSPDGSKSSCPDTGIHYYPKGYVPPATGGSTGGSGNSTGGAFFNVFVNGTQNGCLISKGTWYTTGTCATYRLTPAASDLAAGFTMTSSKGPCAVLNNTLSCATGNTASTFTLDSDKYLSYAGSSTFYAQEVAAGSVQEAVLTTSAPVSLKIQYAPQ</sequence>
<organism evidence="19">
    <name type="scientific">Rhodotorula toruloides</name>
    <name type="common">Yeast</name>
    <name type="synonym">Rhodosporidium toruloides</name>
    <dbReference type="NCBI Taxonomy" id="5286"/>
    <lineage>
        <taxon>Eukaryota</taxon>
        <taxon>Fungi</taxon>
        <taxon>Dikarya</taxon>
        <taxon>Basidiomycota</taxon>
        <taxon>Pucciniomycotina</taxon>
        <taxon>Microbotryomycetes</taxon>
        <taxon>Sporidiobolales</taxon>
        <taxon>Sporidiobolaceae</taxon>
        <taxon>Rhodotorula</taxon>
    </lineage>
</organism>
<dbReference type="GO" id="GO:0005576">
    <property type="term" value="C:extracellular region"/>
    <property type="evidence" value="ECO:0007669"/>
    <property type="project" value="TreeGrafter"/>
</dbReference>
<protein>
    <recommendedName>
        <fullName evidence="14">Ribonuclease T2-like</fullName>
        <ecNumber evidence="4">4.6.1.19</ecNumber>
    </recommendedName>
</protein>
<evidence type="ECO:0000256" key="7">
    <source>
        <dbReference type="ARBA" id="ARBA00022722"/>
    </source>
</evidence>
<dbReference type="EC" id="4.6.1.19" evidence="4"/>
<dbReference type="SUPFAM" id="SSF55895">
    <property type="entry name" value="Ribonuclease Rh-like"/>
    <property type="match status" value="1"/>
</dbReference>
<dbReference type="GO" id="GO:0003723">
    <property type="term" value="F:RNA binding"/>
    <property type="evidence" value="ECO:0007669"/>
    <property type="project" value="InterPro"/>
</dbReference>
<dbReference type="CDD" id="cd01061">
    <property type="entry name" value="RNase_T2_euk"/>
    <property type="match status" value="1"/>
</dbReference>
<dbReference type="PANTHER" id="PTHR11240:SF22">
    <property type="entry name" value="RIBONUCLEASE T2"/>
    <property type="match status" value="1"/>
</dbReference>
<evidence type="ECO:0000256" key="13">
    <source>
        <dbReference type="ARBA" id="ARBA00025494"/>
    </source>
</evidence>
<dbReference type="InterPro" id="IPR018188">
    <property type="entry name" value="RNase_T2_His_AS_1"/>
</dbReference>
<evidence type="ECO:0000256" key="10">
    <source>
        <dbReference type="ARBA" id="ARBA00023157"/>
    </source>
</evidence>
<comment type="function">
    <text evidence="13">Rnase which modulates cell survival under stress conditions. Released from the vacuole to the cytoplasm during stress to promote tRNA and rRNA cleavage and to activate separately a downstream pathway that promotes cell death. Involved in cell size, vacuolar morphology and growth at high temperatures and high salt concentration.</text>
</comment>
<dbReference type="GO" id="GO:0006401">
    <property type="term" value="P:RNA catabolic process"/>
    <property type="evidence" value="ECO:0007669"/>
    <property type="project" value="UniProtKB-ARBA"/>
</dbReference>
<evidence type="ECO:0000256" key="12">
    <source>
        <dbReference type="ARBA" id="ARBA00023239"/>
    </source>
</evidence>
<evidence type="ECO:0000256" key="9">
    <source>
        <dbReference type="ARBA" id="ARBA00022801"/>
    </source>
</evidence>
<feature type="domain" description="RNase T2-like C-terminal" evidence="18">
    <location>
        <begin position="306"/>
        <end position="420"/>
    </location>
</feature>
<dbReference type="Pfam" id="PF00445">
    <property type="entry name" value="Ribonuclease_T2"/>
    <property type="match status" value="1"/>
</dbReference>
<dbReference type="GO" id="GO:0016787">
    <property type="term" value="F:hydrolase activity"/>
    <property type="evidence" value="ECO:0007669"/>
    <property type="project" value="UniProtKB-KW"/>
</dbReference>
<dbReference type="OrthoDB" id="435754at2759"/>
<evidence type="ECO:0000259" key="18">
    <source>
        <dbReference type="Pfam" id="PF25488"/>
    </source>
</evidence>
<name>A0A061BDM0_RHOTO</name>
<keyword evidence="12" id="KW-0456">Lyase</keyword>
<reference evidence="19" key="1">
    <citation type="journal article" date="2014" name="Genome Announc.">
        <title>Draft genome sequence of Rhodosporidium toruloides CECT1137, an oleaginous yeast of biotechnological interest.</title>
        <authorList>
            <person name="Morin N."/>
            <person name="Calcas X."/>
            <person name="Devillers H."/>
            <person name="Durrens P."/>
            <person name="Sherman D.J."/>
            <person name="Nicaud J.-M."/>
            <person name="Neuveglise C."/>
        </authorList>
    </citation>
    <scope>NUCLEOTIDE SEQUENCE</scope>
    <source>
        <strain evidence="19">CECT1137</strain>
    </source>
</reference>
<comment type="similarity">
    <text evidence="3 16">Belongs to the RNase T2 family.</text>
</comment>
<evidence type="ECO:0000256" key="3">
    <source>
        <dbReference type="ARBA" id="ARBA00007469"/>
    </source>
</evidence>
<feature type="active site" evidence="15">
    <location>
        <position position="162"/>
    </location>
</feature>